<dbReference type="Proteomes" id="UP000051790">
    <property type="component" value="Unassembled WGS sequence"/>
</dbReference>
<evidence type="ECO:0000313" key="9">
    <source>
        <dbReference type="Proteomes" id="UP000051790"/>
    </source>
</evidence>
<accession>A0A0R1REH0</accession>
<dbReference type="FunFam" id="3.20.20.100:FF:000002">
    <property type="entry name" value="2,5-diketo-D-gluconic acid reductase A"/>
    <property type="match status" value="1"/>
</dbReference>
<name>A0A0R1REH0_9LACO</name>
<dbReference type="Pfam" id="PF00248">
    <property type="entry name" value="Aldo_ket_red"/>
    <property type="match status" value="1"/>
</dbReference>
<dbReference type="CDD" id="cd19071">
    <property type="entry name" value="AKR_AKR1-5-like"/>
    <property type="match status" value="1"/>
</dbReference>
<dbReference type="PRINTS" id="PR00069">
    <property type="entry name" value="ALDKETRDTASE"/>
</dbReference>
<evidence type="ECO:0000256" key="2">
    <source>
        <dbReference type="ARBA" id="ARBA00022857"/>
    </source>
</evidence>
<organism evidence="8 9">
    <name type="scientific">Lacticaseibacillus manihotivorans DSM 13343 = JCM 12514</name>
    <dbReference type="NCBI Taxonomy" id="1423769"/>
    <lineage>
        <taxon>Bacteria</taxon>
        <taxon>Bacillati</taxon>
        <taxon>Bacillota</taxon>
        <taxon>Bacilli</taxon>
        <taxon>Lactobacillales</taxon>
        <taxon>Lactobacillaceae</taxon>
        <taxon>Lacticaseibacillus</taxon>
    </lineage>
</organism>
<feature type="site" description="Lowers pKa of active site Tyr" evidence="6">
    <location>
        <position position="77"/>
    </location>
</feature>
<evidence type="ECO:0000259" key="7">
    <source>
        <dbReference type="Pfam" id="PF00248"/>
    </source>
</evidence>
<keyword evidence="3" id="KW-0560">Oxidoreductase</keyword>
<dbReference type="GO" id="GO:0016616">
    <property type="term" value="F:oxidoreductase activity, acting on the CH-OH group of donors, NAD or NADP as acceptor"/>
    <property type="evidence" value="ECO:0007669"/>
    <property type="project" value="UniProtKB-ARBA"/>
</dbReference>
<feature type="domain" description="NADP-dependent oxidoreductase" evidence="7">
    <location>
        <begin position="18"/>
        <end position="269"/>
    </location>
</feature>
<proteinExistence type="inferred from homology"/>
<keyword evidence="2" id="KW-0521">NADP</keyword>
<feature type="binding site" evidence="5">
    <location>
        <position position="110"/>
    </location>
    <ligand>
        <name>substrate</name>
    </ligand>
</feature>
<dbReference type="AlphaFoldDB" id="A0A0R1REH0"/>
<keyword evidence="9" id="KW-1185">Reference proteome</keyword>
<dbReference type="OrthoDB" id="9804790at2"/>
<dbReference type="RefSeq" id="WP_054717586.1">
    <property type="nucleotide sequence ID" value="NZ_AZEU01000029.1"/>
</dbReference>
<dbReference type="PANTHER" id="PTHR43827:SF3">
    <property type="entry name" value="NADP-DEPENDENT OXIDOREDUCTASE DOMAIN-CONTAINING PROTEIN"/>
    <property type="match status" value="1"/>
</dbReference>
<comment type="similarity">
    <text evidence="1">Belongs to the aldo/keto reductase family.</text>
</comment>
<feature type="active site" description="Proton donor" evidence="4">
    <location>
        <position position="52"/>
    </location>
</feature>
<protein>
    <submittedName>
        <fullName evidence="8">Aldo keto reductase</fullName>
    </submittedName>
</protein>
<dbReference type="InterPro" id="IPR036812">
    <property type="entry name" value="NAD(P)_OxRdtase_dom_sf"/>
</dbReference>
<evidence type="ECO:0000256" key="5">
    <source>
        <dbReference type="PIRSR" id="PIRSR000097-2"/>
    </source>
</evidence>
<dbReference type="Gene3D" id="3.20.20.100">
    <property type="entry name" value="NADP-dependent oxidoreductase domain"/>
    <property type="match status" value="1"/>
</dbReference>
<dbReference type="PROSITE" id="PS00798">
    <property type="entry name" value="ALDOKETO_REDUCTASE_1"/>
    <property type="match status" value="1"/>
</dbReference>
<dbReference type="PATRIC" id="fig|1423769.4.peg.2247"/>
<dbReference type="EMBL" id="AZEU01000029">
    <property type="protein sequence ID" value="KRL52629.1"/>
    <property type="molecule type" value="Genomic_DNA"/>
</dbReference>
<comment type="caution">
    <text evidence="8">The sequence shown here is derived from an EMBL/GenBank/DDBJ whole genome shotgun (WGS) entry which is preliminary data.</text>
</comment>
<evidence type="ECO:0000256" key="1">
    <source>
        <dbReference type="ARBA" id="ARBA00007905"/>
    </source>
</evidence>
<evidence type="ECO:0000256" key="3">
    <source>
        <dbReference type="ARBA" id="ARBA00023002"/>
    </source>
</evidence>
<dbReference type="InterPro" id="IPR020471">
    <property type="entry name" value="AKR"/>
</dbReference>
<dbReference type="PIRSF" id="PIRSF000097">
    <property type="entry name" value="AKR"/>
    <property type="match status" value="1"/>
</dbReference>
<dbReference type="InterPro" id="IPR023210">
    <property type="entry name" value="NADP_OxRdtase_dom"/>
</dbReference>
<sequence>MDIHNEFYPLNNGVTIPKLGLGTWLIDDKSVTAVVKAAIQAGYRHIDTAEAYGNEAGVGRGIQQSGVARDNLFITTKLAAEHKDYASATAAIDESLIKLGLDYLDLMIIHAPEPWANFHAGEHYFEGNREAWRALEAAHDAGKIRAIGLSNFEVIDVQNILDHSRIKPQVNQVLAHIGNVPTAVIAFDAQHDILTEAYSPVAHGAMLNEPKIVAMAAKYGVSVPQLAIKYDLQLNLLPLPKSASVAHLQANAELGFTISDADMAELNQIQFTDYGEDKSFPVYAGKKDWK</sequence>
<evidence type="ECO:0000256" key="4">
    <source>
        <dbReference type="PIRSR" id="PIRSR000097-1"/>
    </source>
</evidence>
<reference evidence="8 9" key="1">
    <citation type="journal article" date="2015" name="Genome Announc.">
        <title>Expanding the biotechnology potential of lactobacilli through comparative genomics of 213 strains and associated genera.</title>
        <authorList>
            <person name="Sun Z."/>
            <person name="Harris H.M."/>
            <person name="McCann A."/>
            <person name="Guo C."/>
            <person name="Argimon S."/>
            <person name="Zhang W."/>
            <person name="Yang X."/>
            <person name="Jeffery I.B."/>
            <person name="Cooney J.C."/>
            <person name="Kagawa T.F."/>
            <person name="Liu W."/>
            <person name="Song Y."/>
            <person name="Salvetti E."/>
            <person name="Wrobel A."/>
            <person name="Rasinkangas P."/>
            <person name="Parkhill J."/>
            <person name="Rea M.C."/>
            <person name="O'Sullivan O."/>
            <person name="Ritari J."/>
            <person name="Douillard F.P."/>
            <person name="Paul Ross R."/>
            <person name="Yang R."/>
            <person name="Briner A.E."/>
            <person name="Felis G.E."/>
            <person name="de Vos W.M."/>
            <person name="Barrangou R."/>
            <person name="Klaenhammer T.R."/>
            <person name="Caufield P.W."/>
            <person name="Cui Y."/>
            <person name="Zhang H."/>
            <person name="O'Toole P.W."/>
        </authorList>
    </citation>
    <scope>NUCLEOTIDE SEQUENCE [LARGE SCALE GENOMIC DNA]</scope>
    <source>
        <strain evidence="8 9">DSM 13343</strain>
    </source>
</reference>
<dbReference type="SUPFAM" id="SSF51430">
    <property type="entry name" value="NAD(P)-linked oxidoreductase"/>
    <property type="match status" value="1"/>
</dbReference>
<dbReference type="PANTHER" id="PTHR43827">
    <property type="entry name" value="2,5-DIKETO-D-GLUCONIC ACID REDUCTASE"/>
    <property type="match status" value="1"/>
</dbReference>
<dbReference type="PROSITE" id="PS00062">
    <property type="entry name" value="ALDOKETO_REDUCTASE_2"/>
    <property type="match status" value="1"/>
</dbReference>
<gene>
    <name evidence="8" type="ORF">FD01_GL002090</name>
</gene>
<dbReference type="InterPro" id="IPR018170">
    <property type="entry name" value="Aldo/ket_reductase_CS"/>
</dbReference>
<evidence type="ECO:0000313" key="8">
    <source>
        <dbReference type="EMBL" id="KRL52629.1"/>
    </source>
</evidence>
<evidence type="ECO:0000256" key="6">
    <source>
        <dbReference type="PIRSR" id="PIRSR000097-3"/>
    </source>
</evidence>